<keyword evidence="1" id="KW-0812">Transmembrane</keyword>
<keyword evidence="4" id="KW-1185">Reference proteome</keyword>
<evidence type="ECO:0000313" key="3">
    <source>
        <dbReference type="EMBL" id="ERJ93885.1"/>
    </source>
</evidence>
<accession>A0ABN0P0A9</accession>
<feature type="transmembrane region" description="Helical" evidence="1">
    <location>
        <begin position="124"/>
        <end position="143"/>
    </location>
</feature>
<organism evidence="3 4">
    <name type="scientific">Treponema lecithinolyticum ATCC 700332</name>
    <dbReference type="NCBI Taxonomy" id="1321815"/>
    <lineage>
        <taxon>Bacteria</taxon>
        <taxon>Pseudomonadati</taxon>
        <taxon>Spirochaetota</taxon>
        <taxon>Spirochaetia</taxon>
        <taxon>Spirochaetales</taxon>
        <taxon>Treponemataceae</taxon>
        <taxon>Treponema</taxon>
    </lineage>
</organism>
<dbReference type="Proteomes" id="UP000016649">
    <property type="component" value="Unassembled WGS sequence"/>
</dbReference>
<dbReference type="RefSeq" id="WP_021686454.1">
    <property type="nucleotide sequence ID" value="NZ_KI260556.1"/>
</dbReference>
<proteinExistence type="predicted"/>
<gene>
    <name evidence="3" type="ORF">HMPREF9193_00606</name>
</gene>
<dbReference type="EMBL" id="AWVH01000013">
    <property type="protein sequence ID" value="ERJ93885.1"/>
    <property type="molecule type" value="Genomic_DNA"/>
</dbReference>
<comment type="caution">
    <text evidence="3">The sequence shown here is derived from an EMBL/GenBank/DDBJ whole genome shotgun (WGS) entry which is preliminary data.</text>
</comment>
<evidence type="ECO:0000256" key="1">
    <source>
        <dbReference type="SAM" id="Phobius"/>
    </source>
</evidence>
<keyword evidence="1" id="KW-0472">Membrane</keyword>
<protein>
    <submittedName>
        <fullName evidence="3">Uncharacterized protein</fullName>
    </submittedName>
</protein>
<feature type="chain" id="PRO_5046493548" evidence="2">
    <location>
        <begin position="23"/>
        <end position="154"/>
    </location>
</feature>
<sequence>MTGLKKLFIACACFCIVVPIFAHTPLLIIEDSDDQFVYVKAGFSNGQDAAGMPLYVKSKFDNGIIEKLTFPESSQLAIKIPEEPYFLMFDGGPGHKVAKNGPAGENGFTVHPEAAQNKIPGQGMPLWLIILIIAAILTAGVFIKQRFSQNSEKT</sequence>
<keyword evidence="1" id="KW-1133">Transmembrane helix</keyword>
<evidence type="ECO:0000256" key="2">
    <source>
        <dbReference type="SAM" id="SignalP"/>
    </source>
</evidence>
<reference evidence="3 4" key="1">
    <citation type="submission" date="2013-08" db="EMBL/GenBank/DDBJ databases">
        <authorList>
            <person name="Weinstock G."/>
            <person name="Sodergren E."/>
            <person name="Wylie T."/>
            <person name="Fulton L."/>
            <person name="Fulton R."/>
            <person name="Fronick C."/>
            <person name="O'Laughlin M."/>
            <person name="Godfrey J."/>
            <person name="Miner T."/>
            <person name="Herter B."/>
            <person name="Appelbaum E."/>
            <person name="Cordes M."/>
            <person name="Lek S."/>
            <person name="Wollam A."/>
            <person name="Pepin K.H."/>
            <person name="Palsikar V.B."/>
            <person name="Mitreva M."/>
            <person name="Wilson R.K."/>
        </authorList>
    </citation>
    <scope>NUCLEOTIDE SEQUENCE [LARGE SCALE GENOMIC DNA]</scope>
    <source>
        <strain evidence="3 4">ATCC 700332</strain>
    </source>
</reference>
<feature type="signal peptide" evidence="2">
    <location>
        <begin position="1"/>
        <end position="22"/>
    </location>
</feature>
<name>A0ABN0P0A9_TRELE</name>
<keyword evidence="2" id="KW-0732">Signal</keyword>
<evidence type="ECO:0000313" key="4">
    <source>
        <dbReference type="Proteomes" id="UP000016649"/>
    </source>
</evidence>